<evidence type="ECO:0000256" key="7">
    <source>
        <dbReference type="PROSITE-ProRule" id="PRU00176"/>
    </source>
</evidence>
<keyword evidence="6" id="KW-0539">Nucleus</keyword>
<feature type="compositionally biased region" description="Basic and acidic residues" evidence="8">
    <location>
        <begin position="327"/>
        <end position="336"/>
    </location>
</feature>
<feature type="domain" description="RRM" evidence="9">
    <location>
        <begin position="16"/>
        <end position="94"/>
    </location>
</feature>
<accession>A0AAD4PHD9</accession>
<dbReference type="GO" id="GO:0005847">
    <property type="term" value="C:mRNA cleavage and polyadenylation specificity factor complex"/>
    <property type="evidence" value="ECO:0007669"/>
    <property type="project" value="TreeGrafter"/>
</dbReference>
<evidence type="ECO:0000256" key="2">
    <source>
        <dbReference type="ARBA" id="ARBA00022553"/>
    </source>
</evidence>
<dbReference type="InterPro" id="IPR038192">
    <property type="entry name" value="CSTF_C_sf"/>
</dbReference>
<dbReference type="CDD" id="cd12671">
    <property type="entry name" value="RRM_CSTF2_CSTF2T"/>
    <property type="match status" value="1"/>
</dbReference>
<feature type="compositionally biased region" description="Low complexity" evidence="8">
    <location>
        <begin position="361"/>
        <end position="373"/>
    </location>
</feature>
<keyword evidence="3" id="KW-0507">mRNA processing</keyword>
<dbReference type="PROSITE" id="PS50102">
    <property type="entry name" value="RRM"/>
    <property type="match status" value="1"/>
</dbReference>
<dbReference type="PANTHER" id="PTHR45735">
    <property type="entry name" value="CLEAVAGE STIMULATION FACTOR SUBUNIT 2"/>
    <property type="match status" value="1"/>
</dbReference>
<dbReference type="GO" id="GO:0003729">
    <property type="term" value="F:mRNA binding"/>
    <property type="evidence" value="ECO:0007669"/>
    <property type="project" value="TreeGrafter"/>
</dbReference>
<keyword evidence="4" id="KW-0677">Repeat</keyword>
<gene>
    <name evidence="10" type="ORF">KR093_003201</name>
</gene>
<dbReference type="InterPro" id="IPR012677">
    <property type="entry name" value="Nucleotide-bd_a/b_plait_sf"/>
</dbReference>
<dbReference type="GO" id="GO:0031124">
    <property type="term" value="P:mRNA 3'-end processing"/>
    <property type="evidence" value="ECO:0007669"/>
    <property type="project" value="InterPro"/>
</dbReference>
<comment type="caution">
    <text evidence="10">The sequence shown here is derived from an EMBL/GenBank/DDBJ whole genome shotgun (WGS) entry which is preliminary data.</text>
</comment>
<dbReference type="FunFam" id="3.30.70.330:FF:000061">
    <property type="entry name" value="cleavage stimulation factor subunit 2 isoform X1"/>
    <property type="match status" value="1"/>
</dbReference>
<evidence type="ECO:0000256" key="1">
    <source>
        <dbReference type="ARBA" id="ARBA00004123"/>
    </source>
</evidence>
<keyword evidence="5 7" id="KW-0694">RNA-binding</keyword>
<feature type="compositionally biased region" description="Pro residues" evidence="8">
    <location>
        <begin position="284"/>
        <end position="293"/>
    </location>
</feature>
<comment type="subcellular location">
    <subcellularLocation>
        <location evidence="1">Nucleus</location>
    </subcellularLocation>
</comment>
<reference evidence="10" key="1">
    <citation type="journal article" date="2021" name="Mol. Ecol. Resour.">
        <title>Phylogenomic analyses of the genus Drosophila reveals genomic signals of climate adaptation.</title>
        <authorList>
            <person name="Li F."/>
            <person name="Rane R.V."/>
            <person name="Luria V."/>
            <person name="Xiong Z."/>
            <person name="Chen J."/>
            <person name="Li Z."/>
            <person name="Catullo R.A."/>
            <person name="Griffin P.C."/>
            <person name="Schiffer M."/>
            <person name="Pearce S."/>
            <person name="Lee S.F."/>
            <person name="McElroy K."/>
            <person name="Stocker A."/>
            <person name="Shirriffs J."/>
            <person name="Cockerell F."/>
            <person name="Coppin C."/>
            <person name="Sgro C.M."/>
            <person name="Karger A."/>
            <person name="Cain J.W."/>
            <person name="Weber J.A."/>
            <person name="Santpere G."/>
            <person name="Kirschner M.W."/>
            <person name="Hoffmann A.A."/>
            <person name="Oakeshott J.G."/>
            <person name="Zhang G."/>
        </authorList>
    </citation>
    <scope>NUCLEOTIDE SEQUENCE</scope>
    <source>
        <strain evidence="10">BGI-SZ-2011g</strain>
    </source>
</reference>
<dbReference type="EMBL" id="JAJJHW010003409">
    <property type="protein sequence ID" value="KAH8358887.1"/>
    <property type="molecule type" value="Genomic_DNA"/>
</dbReference>
<dbReference type="Gene3D" id="3.30.70.330">
    <property type="match status" value="1"/>
</dbReference>
<name>A0AAD4PHD9_9MUSC</name>
<evidence type="ECO:0000313" key="11">
    <source>
        <dbReference type="Proteomes" id="UP001200034"/>
    </source>
</evidence>
<evidence type="ECO:0000259" key="9">
    <source>
        <dbReference type="PROSITE" id="PS50102"/>
    </source>
</evidence>
<evidence type="ECO:0000256" key="4">
    <source>
        <dbReference type="ARBA" id="ARBA00022737"/>
    </source>
</evidence>
<feature type="region of interest" description="Disordered" evidence="8">
    <location>
        <begin position="198"/>
        <end position="255"/>
    </location>
</feature>
<dbReference type="InterPro" id="IPR035979">
    <property type="entry name" value="RBD_domain_sf"/>
</dbReference>
<evidence type="ECO:0000256" key="6">
    <source>
        <dbReference type="ARBA" id="ARBA00023242"/>
    </source>
</evidence>
<evidence type="ECO:0000256" key="8">
    <source>
        <dbReference type="SAM" id="MobiDB-lite"/>
    </source>
</evidence>
<keyword evidence="2" id="KW-0597">Phosphoprotein</keyword>
<keyword evidence="11" id="KW-1185">Reference proteome</keyword>
<evidence type="ECO:0000256" key="5">
    <source>
        <dbReference type="ARBA" id="ARBA00022884"/>
    </source>
</evidence>
<protein>
    <recommendedName>
        <fullName evidence="9">RRM domain-containing protein</fullName>
    </recommendedName>
</protein>
<dbReference type="InterPro" id="IPR000504">
    <property type="entry name" value="RRM_dom"/>
</dbReference>
<dbReference type="Gene3D" id="1.10.20.70">
    <property type="entry name" value="Transcription termination and cleavage factor, C-terminal domain"/>
    <property type="match status" value="1"/>
</dbReference>
<dbReference type="Pfam" id="PF00076">
    <property type="entry name" value="RRM_1"/>
    <property type="match status" value="1"/>
</dbReference>
<dbReference type="PANTHER" id="PTHR45735:SF2">
    <property type="entry name" value="CLEAVAGE STIMULATION FACTOR SUBUNIT 2"/>
    <property type="match status" value="1"/>
</dbReference>
<dbReference type="Pfam" id="PF14304">
    <property type="entry name" value="CSTF_C"/>
    <property type="match status" value="1"/>
</dbReference>
<feature type="region of interest" description="Disordered" evidence="8">
    <location>
        <begin position="278"/>
        <end position="373"/>
    </location>
</feature>
<dbReference type="Proteomes" id="UP001200034">
    <property type="component" value="Unassembled WGS sequence"/>
</dbReference>
<evidence type="ECO:0000313" key="10">
    <source>
        <dbReference type="EMBL" id="KAH8358887.1"/>
    </source>
</evidence>
<dbReference type="InterPro" id="IPR025742">
    <property type="entry name" value="CSTF2_hinge"/>
</dbReference>
<feature type="compositionally biased region" description="Low complexity" evidence="8">
    <location>
        <begin position="298"/>
        <end position="322"/>
    </location>
</feature>
<organism evidence="10 11">
    <name type="scientific">Drosophila rubida</name>
    <dbReference type="NCBI Taxonomy" id="30044"/>
    <lineage>
        <taxon>Eukaryota</taxon>
        <taxon>Metazoa</taxon>
        <taxon>Ecdysozoa</taxon>
        <taxon>Arthropoda</taxon>
        <taxon>Hexapoda</taxon>
        <taxon>Insecta</taxon>
        <taxon>Pterygota</taxon>
        <taxon>Neoptera</taxon>
        <taxon>Endopterygota</taxon>
        <taxon>Diptera</taxon>
        <taxon>Brachycera</taxon>
        <taxon>Muscomorpha</taxon>
        <taxon>Ephydroidea</taxon>
        <taxon>Drosophilidae</taxon>
        <taxon>Drosophila</taxon>
    </lineage>
</organism>
<proteinExistence type="predicted"/>
<dbReference type="InterPro" id="IPR026896">
    <property type="entry name" value="CSTF_C"/>
</dbReference>
<evidence type="ECO:0000256" key="3">
    <source>
        <dbReference type="ARBA" id="ARBA00022664"/>
    </source>
</evidence>
<dbReference type="Pfam" id="PF14327">
    <property type="entry name" value="CSTF2_hinge"/>
    <property type="match status" value="1"/>
</dbReference>
<dbReference type="FunFam" id="1.10.20.70:FF:000001">
    <property type="entry name" value="Cleavage stimulation factor subunit 2"/>
    <property type="match status" value="1"/>
</dbReference>
<sequence>MTDKAQEQSIMDKSMRSVFVGNIPYEATEEKLKEIFSEVGPVLSLKLVFDRESGKPKGFGFCEYKDQETALSAMRNLNGYEIGGRTLRVDNACTEKSRMEMQQLLQGPQVENPYGEPCDPDDAPELITKTVASLPPEQMYELMKQMKLCIVSNPSEARQMLMLNPQLAYALLQAMVVMRIVDPQQALGMLFKANQMPPVLGGNPHGNAAQQQPPQPPQQQQQPPQQLPPQAAGVGPVQMPNMPVPGPNFNSMHTNDIDLRTVNMDPRMMARNMDQDMRQVPGAMPNPVPPPLMDPRQRAQMQPQQLPPQQQQQQGPPAAAMPYPSDPRQRPMDPRLRGAMPPGPGPVQQQQQQQPPPQQVPPVTQQQQSAALQLQSRLGAHGVLPSDASDQEKAALIMQVLQLSDDQIAQLPPEQRASILVLKEQIAKTRTAR</sequence>
<dbReference type="AlphaFoldDB" id="A0AAD4PHD9"/>
<dbReference type="SMART" id="SM00360">
    <property type="entry name" value="RRM"/>
    <property type="match status" value="1"/>
</dbReference>
<dbReference type="SUPFAM" id="SSF54928">
    <property type="entry name" value="RNA-binding domain, RBD"/>
    <property type="match status" value="1"/>
</dbReference>
<dbReference type="Gene3D" id="1.25.40.630">
    <property type="match status" value="1"/>
</dbReference>
<dbReference type="FunFam" id="1.25.40.630:FF:000001">
    <property type="entry name" value="Cleavage stimulation factor subunit 2"/>
    <property type="match status" value="1"/>
</dbReference>
<feature type="compositionally biased region" description="Low complexity" evidence="8">
    <location>
        <begin position="218"/>
        <end position="230"/>
    </location>
</feature>